<dbReference type="InterPro" id="IPR029063">
    <property type="entry name" value="SAM-dependent_MTases_sf"/>
</dbReference>
<comment type="catalytic activity">
    <reaction evidence="8">
        <text>a 2'-deoxycytidine in DNA + S-adenosyl-L-methionine = an N(4)-methyl-2'-deoxycytidine in DNA + S-adenosyl-L-homocysteine + H(+)</text>
        <dbReference type="Rhea" id="RHEA:16857"/>
        <dbReference type="Rhea" id="RHEA-COMP:11369"/>
        <dbReference type="Rhea" id="RHEA-COMP:13674"/>
        <dbReference type="ChEBI" id="CHEBI:15378"/>
        <dbReference type="ChEBI" id="CHEBI:57856"/>
        <dbReference type="ChEBI" id="CHEBI:59789"/>
        <dbReference type="ChEBI" id="CHEBI:85452"/>
        <dbReference type="ChEBI" id="CHEBI:137933"/>
        <dbReference type="EC" id="2.1.1.113"/>
    </reaction>
</comment>
<evidence type="ECO:0000256" key="7">
    <source>
        <dbReference type="ARBA" id="ARBA00023125"/>
    </source>
</evidence>
<proteinExistence type="inferred from homology"/>
<dbReference type="GO" id="GO:0015667">
    <property type="term" value="F:site-specific DNA-methyltransferase (cytosine-N4-specific) activity"/>
    <property type="evidence" value="ECO:0007669"/>
    <property type="project" value="UniProtKB-EC"/>
</dbReference>
<dbReference type="Pfam" id="PF01555">
    <property type="entry name" value="N6_N4_Mtase"/>
    <property type="match status" value="1"/>
</dbReference>
<dbReference type="GO" id="GO:0032259">
    <property type="term" value="P:methylation"/>
    <property type="evidence" value="ECO:0007669"/>
    <property type="project" value="UniProtKB-KW"/>
</dbReference>
<evidence type="ECO:0000256" key="1">
    <source>
        <dbReference type="ARBA" id="ARBA00010203"/>
    </source>
</evidence>
<evidence type="ECO:0000256" key="2">
    <source>
        <dbReference type="ARBA" id="ARBA00012185"/>
    </source>
</evidence>
<reference evidence="10 11" key="1">
    <citation type="submission" date="2017-06" db="EMBL/GenBank/DDBJ databases">
        <title>Complete genome sequence of Paenibacillus donghaensis KCTC 13049T isolated from East Sea sediment, South Korea.</title>
        <authorList>
            <person name="Jung B.K."/>
            <person name="Hong S.-J."/>
            <person name="Shin J.-H."/>
        </authorList>
    </citation>
    <scope>NUCLEOTIDE SEQUENCE [LARGE SCALE GENOMIC DNA]</scope>
    <source>
        <strain evidence="10 11">KCTC 13049</strain>
    </source>
</reference>
<accession>A0A2Z2KFL1</accession>
<keyword evidence="5" id="KW-0949">S-adenosyl-L-methionine</keyword>
<evidence type="ECO:0000256" key="8">
    <source>
        <dbReference type="ARBA" id="ARBA00049120"/>
    </source>
</evidence>
<comment type="similarity">
    <text evidence="1">Belongs to the N(4)/N(6)-methyltransferase family. N(4) subfamily.</text>
</comment>
<evidence type="ECO:0000256" key="4">
    <source>
        <dbReference type="ARBA" id="ARBA00022679"/>
    </source>
</evidence>
<dbReference type="GO" id="GO:0003677">
    <property type="term" value="F:DNA binding"/>
    <property type="evidence" value="ECO:0007669"/>
    <property type="project" value="UniProtKB-KW"/>
</dbReference>
<dbReference type="AlphaFoldDB" id="A0A2Z2KFL1"/>
<dbReference type="KEGG" id="pdh:B9T62_31775"/>
<dbReference type="GO" id="GO:0009307">
    <property type="term" value="P:DNA restriction-modification system"/>
    <property type="evidence" value="ECO:0007669"/>
    <property type="project" value="UniProtKB-KW"/>
</dbReference>
<evidence type="ECO:0000256" key="3">
    <source>
        <dbReference type="ARBA" id="ARBA00022603"/>
    </source>
</evidence>
<evidence type="ECO:0000256" key="5">
    <source>
        <dbReference type="ARBA" id="ARBA00022691"/>
    </source>
</evidence>
<dbReference type="InterPro" id="IPR002941">
    <property type="entry name" value="DNA_methylase_N4/N6"/>
</dbReference>
<evidence type="ECO:0000256" key="6">
    <source>
        <dbReference type="ARBA" id="ARBA00022747"/>
    </source>
</evidence>
<sequence length="443" mass="50161">MKLEGSTNTLQLAEITYVPELPNDVIQDATYEIAANKALVVGNSHRFFNKYPAKYIPHIPRWAISKYLGPEDDGILDPFCGSGTTLVEGMLQGKNGYGIDVDPFARLLTKVKTRPFSSVELRTLDRTVLAIRNRIEQSVPITIELPPIPDITKWFREDIIDKLIKIKQLIIAETGGEGVIFDYLSIVLAGIIRKVSNAENGSPKPYISTRFPKDPQDPYLYFFKIQELYREALGQFSHEIFNQTNFGLQRVVPDIKLVGTDARDFVLDKKIKLAVTSPPYINAFDYVRSLKFENLWLGLADPDDLLEIRRQHVGTESLGERGRNDNLTEVFNIPSLDSAIYELRESDSKRASIVTAFFEDMRKNLGRVYNALDDNGTYVIVIGDSLIRGVEIPTADILASMGNEFGFKLELKFQYVIRDRYLHIPRGGKGGLIKLDRIIVLRK</sequence>
<keyword evidence="6" id="KW-0680">Restriction system</keyword>
<dbReference type="EC" id="2.1.1.113" evidence="2"/>
<dbReference type="PROSITE" id="PS00093">
    <property type="entry name" value="N4_MTASE"/>
    <property type="match status" value="1"/>
</dbReference>
<keyword evidence="3" id="KW-0489">Methyltransferase</keyword>
<evidence type="ECO:0000313" key="10">
    <source>
        <dbReference type="EMBL" id="ASA24934.1"/>
    </source>
</evidence>
<evidence type="ECO:0000259" key="9">
    <source>
        <dbReference type="Pfam" id="PF01555"/>
    </source>
</evidence>
<dbReference type="InterPro" id="IPR017985">
    <property type="entry name" value="MeTrfase_CN4_CS"/>
</dbReference>
<dbReference type="SUPFAM" id="SSF53335">
    <property type="entry name" value="S-adenosyl-L-methionine-dependent methyltransferases"/>
    <property type="match status" value="2"/>
</dbReference>
<keyword evidence="11" id="KW-1185">Reference proteome</keyword>
<dbReference type="EMBL" id="CP021780">
    <property type="protein sequence ID" value="ASA24934.1"/>
    <property type="molecule type" value="Genomic_DNA"/>
</dbReference>
<dbReference type="OrthoDB" id="9800801at2"/>
<organism evidence="10 11">
    <name type="scientific">Paenibacillus donghaensis</name>
    <dbReference type="NCBI Taxonomy" id="414771"/>
    <lineage>
        <taxon>Bacteria</taxon>
        <taxon>Bacillati</taxon>
        <taxon>Bacillota</taxon>
        <taxon>Bacilli</taxon>
        <taxon>Bacillales</taxon>
        <taxon>Paenibacillaceae</taxon>
        <taxon>Paenibacillus</taxon>
    </lineage>
</organism>
<gene>
    <name evidence="10" type="ORF">B9T62_31775</name>
</gene>
<feature type="domain" description="DNA methylase N-4/N-6" evidence="9">
    <location>
        <begin position="49"/>
        <end position="103"/>
    </location>
</feature>
<name>A0A2Z2KFL1_9BACL</name>
<dbReference type="Gene3D" id="3.40.50.150">
    <property type="entry name" value="Vaccinia Virus protein VP39"/>
    <property type="match status" value="2"/>
</dbReference>
<dbReference type="Proteomes" id="UP000249890">
    <property type="component" value="Chromosome"/>
</dbReference>
<evidence type="ECO:0000313" key="11">
    <source>
        <dbReference type="Proteomes" id="UP000249890"/>
    </source>
</evidence>
<dbReference type="REBASE" id="205306">
    <property type="entry name" value="M1.Pdo13049ORF31775P"/>
</dbReference>
<keyword evidence="7" id="KW-0238">DNA-binding</keyword>
<protein>
    <recommendedName>
        <fullName evidence="2">site-specific DNA-methyltransferase (cytosine-N(4)-specific)</fullName>
        <ecNumber evidence="2">2.1.1.113</ecNumber>
    </recommendedName>
</protein>
<keyword evidence="4" id="KW-0808">Transferase</keyword>
<dbReference type="GO" id="GO:0008170">
    <property type="term" value="F:N-methyltransferase activity"/>
    <property type="evidence" value="ECO:0007669"/>
    <property type="project" value="InterPro"/>
</dbReference>